<organism evidence="2 3">
    <name type="scientific">Listeria swaminathanii</name>
    <dbReference type="NCBI Taxonomy" id="2713501"/>
    <lineage>
        <taxon>Bacteria</taxon>
        <taxon>Bacillati</taxon>
        <taxon>Bacillota</taxon>
        <taxon>Bacilli</taxon>
        <taxon>Bacillales</taxon>
        <taxon>Listeriaceae</taxon>
        <taxon>Listeria</taxon>
    </lineage>
</organism>
<evidence type="ECO:0000256" key="1">
    <source>
        <dbReference type="SAM" id="Phobius"/>
    </source>
</evidence>
<dbReference type="RefSeq" id="WP_185636852.1">
    <property type="nucleotide sequence ID" value="NZ_JAATOD010000001.1"/>
</dbReference>
<dbReference type="EMBL" id="JAATOD010000001">
    <property type="protein sequence ID" value="MBC2328839.1"/>
    <property type="molecule type" value="Genomic_DNA"/>
</dbReference>
<dbReference type="AlphaFoldDB" id="A0A7X0ZZC4"/>
<protein>
    <submittedName>
        <fullName evidence="2">Uncharacterized protein</fullName>
    </submittedName>
</protein>
<comment type="caution">
    <text evidence="2">The sequence shown here is derived from an EMBL/GenBank/DDBJ whole genome shotgun (WGS) entry which is preliminary data.</text>
</comment>
<keyword evidence="1" id="KW-0472">Membrane</keyword>
<keyword evidence="1" id="KW-1133">Transmembrane helix</keyword>
<keyword evidence="1" id="KW-0812">Transmembrane</keyword>
<feature type="transmembrane region" description="Helical" evidence="1">
    <location>
        <begin position="151"/>
        <end position="169"/>
    </location>
</feature>
<reference evidence="2 3" key="1">
    <citation type="submission" date="2020-03" db="EMBL/GenBank/DDBJ databases">
        <title>Soil Listeria distribution.</title>
        <authorList>
            <person name="Liao J."/>
            <person name="Wiedmann M."/>
        </authorList>
    </citation>
    <scope>NUCLEOTIDE SEQUENCE [LARGE SCALE GENOMIC DNA]</scope>
    <source>
        <strain evidence="2 3">FSL L7-0020</strain>
    </source>
</reference>
<feature type="transmembrane region" description="Helical" evidence="1">
    <location>
        <begin position="189"/>
        <end position="211"/>
    </location>
</feature>
<feature type="transmembrane region" description="Helical" evidence="1">
    <location>
        <begin position="240"/>
        <end position="258"/>
    </location>
</feature>
<evidence type="ECO:0000313" key="2">
    <source>
        <dbReference type="EMBL" id="MBC2328839.1"/>
    </source>
</evidence>
<evidence type="ECO:0000313" key="3">
    <source>
        <dbReference type="Proteomes" id="UP000572016"/>
    </source>
</evidence>
<proteinExistence type="predicted"/>
<accession>A0A7X0ZZC4</accession>
<gene>
    <name evidence="2" type="ORF">HCX62_02115</name>
</gene>
<sequence length="307" mass="35031">MKTTRLDDFTIVKLIASYQLNKEHAEPIADILINKFHEAHLPYSQISKYVFENYFYEDDLVLVQENMQLITTKMFEIGSSKLTEEQIQKISPKIERHFQLAMIQKDFFRSNIDSLQMEIYESKDEITTFTEETKNTLKEVSKTKGQMYTEFVAILGIFSGLIFALFGGFDTLSSSISTLGQGEVALTNILIVTSILLAGLSLVIFTLMQGISKLTNRTLRSCGCEDKLRCNHSIYERHPMLCWIIGLLMLVFFSSLIIGNMPSEALDLSILPIIIIGASVLFFASFICIIFRIPKSLYKWVNQKLKP</sequence>
<dbReference type="Proteomes" id="UP000572016">
    <property type="component" value="Unassembled WGS sequence"/>
</dbReference>
<name>A0A7X0ZZC4_9LIST</name>
<feature type="transmembrane region" description="Helical" evidence="1">
    <location>
        <begin position="270"/>
        <end position="291"/>
    </location>
</feature>